<reference evidence="1" key="1">
    <citation type="submission" date="2014-11" db="EMBL/GenBank/DDBJ databases">
        <authorList>
            <person name="Amaro Gonzalez C."/>
        </authorList>
    </citation>
    <scope>NUCLEOTIDE SEQUENCE</scope>
</reference>
<protein>
    <submittedName>
        <fullName evidence="1">Uncharacterized protein</fullName>
    </submittedName>
</protein>
<dbReference type="AlphaFoldDB" id="A0A0E9RK43"/>
<evidence type="ECO:0000313" key="1">
    <source>
        <dbReference type="EMBL" id="JAH29459.1"/>
    </source>
</evidence>
<proteinExistence type="predicted"/>
<reference evidence="1" key="2">
    <citation type="journal article" date="2015" name="Fish Shellfish Immunol.">
        <title>Early steps in the European eel (Anguilla anguilla)-Vibrio vulnificus interaction in the gills: Role of the RtxA13 toxin.</title>
        <authorList>
            <person name="Callol A."/>
            <person name="Pajuelo D."/>
            <person name="Ebbesson L."/>
            <person name="Teles M."/>
            <person name="MacKenzie S."/>
            <person name="Amaro C."/>
        </authorList>
    </citation>
    <scope>NUCLEOTIDE SEQUENCE</scope>
</reference>
<organism evidence="1">
    <name type="scientific">Anguilla anguilla</name>
    <name type="common">European freshwater eel</name>
    <name type="synonym">Muraena anguilla</name>
    <dbReference type="NCBI Taxonomy" id="7936"/>
    <lineage>
        <taxon>Eukaryota</taxon>
        <taxon>Metazoa</taxon>
        <taxon>Chordata</taxon>
        <taxon>Craniata</taxon>
        <taxon>Vertebrata</taxon>
        <taxon>Euteleostomi</taxon>
        <taxon>Actinopterygii</taxon>
        <taxon>Neopterygii</taxon>
        <taxon>Teleostei</taxon>
        <taxon>Anguilliformes</taxon>
        <taxon>Anguillidae</taxon>
        <taxon>Anguilla</taxon>
    </lineage>
</organism>
<name>A0A0E9RK43_ANGAN</name>
<sequence length="23" mass="2706">MRGSSRSSDLSKIWAITLQRKER</sequence>
<accession>A0A0E9RK43</accession>
<dbReference type="EMBL" id="GBXM01079118">
    <property type="protein sequence ID" value="JAH29459.1"/>
    <property type="molecule type" value="Transcribed_RNA"/>
</dbReference>